<feature type="compositionally biased region" description="Basic and acidic residues" evidence="1">
    <location>
        <begin position="254"/>
        <end position="264"/>
    </location>
</feature>
<proteinExistence type="predicted"/>
<evidence type="ECO:0000313" key="3">
    <source>
        <dbReference type="Proteomes" id="UP001224890"/>
    </source>
</evidence>
<dbReference type="EMBL" id="JAHMHR010000013">
    <property type="protein sequence ID" value="KAK1687881.1"/>
    <property type="molecule type" value="Genomic_DNA"/>
</dbReference>
<gene>
    <name evidence="2" type="ORF">BDP55DRAFT_71353</name>
</gene>
<sequence length="277" mass="31004">MMARTSLNVETDASSSSSLQAVPSTVQSNDMSDCEICHLIWTRLTTPPSKEHRDIINLGSLEEALASKRSRHLPLVKMFLKLCSQRKQSARCVSADVGIAVLRPGVLYLTGTKEHGVSWARLLLVRRVSIPNHPGNARILDPEWIDTSLVIVLGTFGLRRRIVSNRSSVSQLGPCDLPSWSLVGWQGAVSVGRNEAGPVNWFNSIQETISITTWYACATPTSAQKRRIRSSWFENRQAYKDFRLPLPPGWTRQEIPERSNSRQDEETDEHGLLYPDG</sequence>
<name>A0AAJ0EXP8_9PEZI</name>
<feature type="region of interest" description="Disordered" evidence="1">
    <location>
        <begin position="1"/>
        <end position="24"/>
    </location>
</feature>
<organism evidence="2 3">
    <name type="scientific">Colletotrichum godetiae</name>
    <dbReference type="NCBI Taxonomy" id="1209918"/>
    <lineage>
        <taxon>Eukaryota</taxon>
        <taxon>Fungi</taxon>
        <taxon>Dikarya</taxon>
        <taxon>Ascomycota</taxon>
        <taxon>Pezizomycotina</taxon>
        <taxon>Sordariomycetes</taxon>
        <taxon>Hypocreomycetidae</taxon>
        <taxon>Glomerellales</taxon>
        <taxon>Glomerellaceae</taxon>
        <taxon>Colletotrichum</taxon>
        <taxon>Colletotrichum acutatum species complex</taxon>
    </lineage>
</organism>
<dbReference type="GeneID" id="85462769"/>
<evidence type="ECO:0000256" key="1">
    <source>
        <dbReference type="SAM" id="MobiDB-lite"/>
    </source>
</evidence>
<reference evidence="2" key="1">
    <citation type="submission" date="2021-06" db="EMBL/GenBank/DDBJ databases">
        <title>Comparative genomics, transcriptomics and evolutionary studies reveal genomic signatures of adaptation to plant cell wall in hemibiotrophic fungi.</title>
        <authorList>
            <consortium name="DOE Joint Genome Institute"/>
            <person name="Baroncelli R."/>
            <person name="Diaz J.F."/>
            <person name="Benocci T."/>
            <person name="Peng M."/>
            <person name="Battaglia E."/>
            <person name="Haridas S."/>
            <person name="Andreopoulos W."/>
            <person name="Labutti K."/>
            <person name="Pangilinan J."/>
            <person name="Floch G.L."/>
            <person name="Makela M.R."/>
            <person name="Henrissat B."/>
            <person name="Grigoriev I.V."/>
            <person name="Crouch J.A."/>
            <person name="De Vries R.P."/>
            <person name="Sukno S.A."/>
            <person name="Thon M.R."/>
        </authorList>
    </citation>
    <scope>NUCLEOTIDE SEQUENCE</scope>
    <source>
        <strain evidence="2">CBS 193.32</strain>
    </source>
</reference>
<dbReference type="RefSeq" id="XP_060431576.1">
    <property type="nucleotide sequence ID" value="XM_060578243.1"/>
</dbReference>
<dbReference type="AlphaFoldDB" id="A0AAJ0EXP8"/>
<accession>A0AAJ0EXP8</accession>
<comment type="caution">
    <text evidence="2">The sequence shown here is derived from an EMBL/GenBank/DDBJ whole genome shotgun (WGS) entry which is preliminary data.</text>
</comment>
<keyword evidence="3" id="KW-1185">Reference proteome</keyword>
<dbReference type="Proteomes" id="UP001224890">
    <property type="component" value="Unassembled WGS sequence"/>
</dbReference>
<feature type="region of interest" description="Disordered" evidence="1">
    <location>
        <begin position="246"/>
        <end position="277"/>
    </location>
</feature>
<evidence type="ECO:0000313" key="2">
    <source>
        <dbReference type="EMBL" id="KAK1687881.1"/>
    </source>
</evidence>
<protein>
    <submittedName>
        <fullName evidence="2">Uncharacterized protein</fullName>
    </submittedName>
</protein>